<name>A0A7R9AWF9_TIMSH</name>
<sequence length="114" mass="12775">MEREPQIAGRKVLLVSNSDIGSSLKKASSYDSESDAITLSHAANIVKRYVLKRSQNPIRRLLTISDIGEQEKLNTRRPSTFPGHCYFPRVSTKVCDVLLDPTQCCHLVLHSSIH</sequence>
<evidence type="ECO:0000313" key="1">
    <source>
        <dbReference type="EMBL" id="CAD7261815.1"/>
    </source>
</evidence>
<proteinExistence type="predicted"/>
<organism evidence="1">
    <name type="scientific">Timema shepardi</name>
    <name type="common">Walking stick</name>
    <dbReference type="NCBI Taxonomy" id="629360"/>
    <lineage>
        <taxon>Eukaryota</taxon>
        <taxon>Metazoa</taxon>
        <taxon>Ecdysozoa</taxon>
        <taxon>Arthropoda</taxon>
        <taxon>Hexapoda</taxon>
        <taxon>Insecta</taxon>
        <taxon>Pterygota</taxon>
        <taxon>Neoptera</taxon>
        <taxon>Polyneoptera</taxon>
        <taxon>Phasmatodea</taxon>
        <taxon>Timematodea</taxon>
        <taxon>Timematoidea</taxon>
        <taxon>Timematidae</taxon>
        <taxon>Timema</taxon>
    </lineage>
</organism>
<accession>A0A7R9AWF9</accession>
<gene>
    <name evidence="1" type="ORF">TSIB3V08_LOCUS5939</name>
</gene>
<dbReference type="EMBL" id="OC002418">
    <property type="protein sequence ID" value="CAD7261815.1"/>
    <property type="molecule type" value="Genomic_DNA"/>
</dbReference>
<reference evidence="1" key="1">
    <citation type="submission" date="2020-11" db="EMBL/GenBank/DDBJ databases">
        <authorList>
            <person name="Tran Van P."/>
        </authorList>
    </citation>
    <scope>NUCLEOTIDE SEQUENCE</scope>
</reference>
<dbReference type="AlphaFoldDB" id="A0A7R9AWF9"/>
<protein>
    <submittedName>
        <fullName evidence="1">Uncharacterized protein</fullName>
    </submittedName>
</protein>